<dbReference type="Pfam" id="PF08585">
    <property type="entry name" value="RMI1_N_C"/>
    <property type="match status" value="1"/>
</dbReference>
<reference evidence="5 6" key="1">
    <citation type="submission" date="2021-02" db="EMBL/GenBank/DDBJ databases">
        <title>Variation within the Batrachochytrium salamandrivorans European outbreak.</title>
        <authorList>
            <person name="Kelly M."/>
            <person name="Pasmans F."/>
            <person name="Shea T.P."/>
            <person name="Munoz J.F."/>
            <person name="Carranza S."/>
            <person name="Cuomo C.A."/>
            <person name="Martel A."/>
        </authorList>
    </citation>
    <scope>NUCLEOTIDE SEQUENCE [LARGE SCALE GENOMIC DNA]</scope>
    <source>
        <strain evidence="5 6">AMFP18/2</strain>
    </source>
</reference>
<sequence>MVNSMIQRKLDSYNLGGLHPEWLAQCLQYIQAGSFHQDQTAELLLEQVLHSNMSDMMIYPSVSALPPGLDLMHNDVLAPAVSSQHASQDLPNCYFLQVVGIQEVGNASQQMLDLIVERKPKKGEPHISGELVIPRKMLRLHLSDGFQTCIGIEHTPIAQIDILSLLGMKVLISNVQVRRGVLLLNASNTRVLGGSVAEMNTKSGSERLEAQLRSILTGVSDCTTTNTNEDNIKVENPIHQGSNVMASGLIVGPGEESLQTEQTLRQSRPICSSEGTSTLTSSDQILECQILDPTFVDKASVDCNDHLSFGVCNQNQQNQTDGYLPLNQTLASLASGDCHTKPSTNINPINDGDTSVDFDDDDHAIFLNPVQRCKLSELAGLIAIGMQDKVEVLASLQSWGKLVATAEGYSLSVVLKDEYSSCTATLGQDLIELLIGMGHIQMRSLRNTPEGLKRLPNILKGFYQSLGDIHGVCSIKLVGLRDSSTPEVIHIFQESSEPVL</sequence>
<organism evidence="5 6">
    <name type="scientific">Batrachochytrium salamandrivorans</name>
    <dbReference type="NCBI Taxonomy" id="1357716"/>
    <lineage>
        <taxon>Eukaryota</taxon>
        <taxon>Fungi</taxon>
        <taxon>Fungi incertae sedis</taxon>
        <taxon>Chytridiomycota</taxon>
        <taxon>Chytridiomycota incertae sedis</taxon>
        <taxon>Chytridiomycetes</taxon>
        <taxon>Rhizophydiales</taxon>
        <taxon>Rhizophydiales incertae sedis</taxon>
        <taxon>Batrachochytrium</taxon>
    </lineage>
</organism>
<dbReference type="PANTHER" id="PTHR14790">
    <property type="entry name" value="RECQ-MEDIATED GENOME INSTABILITY PROTEIN 1 RMI1"/>
    <property type="match status" value="1"/>
</dbReference>
<evidence type="ECO:0000259" key="3">
    <source>
        <dbReference type="Pfam" id="PF08585"/>
    </source>
</evidence>
<dbReference type="EMBL" id="JAFCIX010000102">
    <property type="protein sequence ID" value="KAH6598646.1"/>
    <property type="molecule type" value="Genomic_DNA"/>
</dbReference>
<dbReference type="PANTHER" id="PTHR14790:SF15">
    <property type="entry name" value="RECQ-MEDIATED GENOME INSTABILITY PROTEIN 1"/>
    <property type="match status" value="1"/>
</dbReference>
<name>A0ABQ8FIJ7_9FUNG</name>
<dbReference type="InterPro" id="IPR049363">
    <property type="entry name" value="RMI1_N"/>
</dbReference>
<accession>A0ABQ8FIJ7</accession>
<dbReference type="SMART" id="SM01161">
    <property type="entry name" value="DUF1767"/>
    <property type="match status" value="1"/>
</dbReference>
<dbReference type="Pfam" id="PF21000">
    <property type="entry name" value="RMI1_N_N"/>
    <property type="match status" value="1"/>
</dbReference>
<dbReference type="InterPro" id="IPR042470">
    <property type="entry name" value="RMI1_N_C_sf"/>
</dbReference>
<keyword evidence="6" id="KW-1185">Reference proteome</keyword>
<dbReference type="Proteomes" id="UP001648503">
    <property type="component" value="Unassembled WGS sequence"/>
</dbReference>
<evidence type="ECO:0000256" key="1">
    <source>
        <dbReference type="ARBA" id="ARBA00006395"/>
    </source>
</evidence>
<evidence type="ECO:0000259" key="4">
    <source>
        <dbReference type="Pfam" id="PF21000"/>
    </source>
</evidence>
<evidence type="ECO:0000313" key="5">
    <source>
        <dbReference type="EMBL" id="KAH6598646.1"/>
    </source>
</evidence>
<dbReference type="Gene3D" id="2.40.50.770">
    <property type="entry name" value="RecQ-mediated genome instability protein Rmi1, C-terminal domain"/>
    <property type="match status" value="1"/>
</dbReference>
<comment type="similarity">
    <text evidence="1">Belongs to the RMI1 family.</text>
</comment>
<gene>
    <name evidence="5" type="ORF">BASA50_003682</name>
</gene>
<dbReference type="InterPro" id="IPR013894">
    <property type="entry name" value="RMI1_OB"/>
</dbReference>
<protein>
    <recommendedName>
        <fullName evidence="2">RecQ-mediated genome instability protein 1</fullName>
    </recommendedName>
</protein>
<evidence type="ECO:0000313" key="6">
    <source>
        <dbReference type="Proteomes" id="UP001648503"/>
    </source>
</evidence>
<comment type="caution">
    <text evidence="5">The sequence shown here is derived from an EMBL/GenBank/DDBJ whole genome shotgun (WGS) entry which is preliminary data.</text>
</comment>
<proteinExistence type="inferred from homology"/>
<evidence type="ECO:0000256" key="2">
    <source>
        <dbReference type="ARBA" id="ARBA00018987"/>
    </source>
</evidence>
<feature type="domain" description="RMI1 N-terminal" evidence="4">
    <location>
        <begin position="18"/>
        <end position="55"/>
    </location>
</feature>
<feature type="domain" description="RecQ mediated genome instability protein 1 OB-fold" evidence="3">
    <location>
        <begin position="82"/>
        <end position="203"/>
    </location>
</feature>